<evidence type="ECO:0000256" key="4">
    <source>
        <dbReference type="ARBA" id="ARBA00022679"/>
    </source>
</evidence>
<dbReference type="GO" id="GO:0005829">
    <property type="term" value="C:cytosol"/>
    <property type="evidence" value="ECO:0007669"/>
    <property type="project" value="TreeGrafter"/>
</dbReference>
<keyword evidence="11" id="KW-1185">Reference proteome</keyword>
<dbReference type="PANTHER" id="PTHR11727">
    <property type="entry name" value="DIMETHYLADENOSINE TRANSFERASE"/>
    <property type="match status" value="1"/>
</dbReference>
<dbReference type="RefSeq" id="WP_210511493.1">
    <property type="nucleotide sequence ID" value="NZ_JAFIDN010000005.1"/>
</dbReference>
<feature type="binding site" evidence="7 8">
    <location>
        <position position="107"/>
    </location>
    <ligand>
        <name>S-adenosyl-L-methionine</name>
        <dbReference type="ChEBI" id="CHEBI:59789"/>
    </ligand>
</feature>
<comment type="catalytic activity">
    <reaction evidence="7">
        <text>adenosine(1518)/adenosine(1519) in 16S rRNA + 4 S-adenosyl-L-methionine = N(6)-dimethyladenosine(1518)/N(6)-dimethyladenosine(1519) in 16S rRNA + 4 S-adenosyl-L-homocysteine + 4 H(+)</text>
        <dbReference type="Rhea" id="RHEA:19609"/>
        <dbReference type="Rhea" id="RHEA-COMP:10232"/>
        <dbReference type="Rhea" id="RHEA-COMP:10233"/>
        <dbReference type="ChEBI" id="CHEBI:15378"/>
        <dbReference type="ChEBI" id="CHEBI:57856"/>
        <dbReference type="ChEBI" id="CHEBI:59789"/>
        <dbReference type="ChEBI" id="CHEBI:74411"/>
        <dbReference type="ChEBI" id="CHEBI:74493"/>
        <dbReference type="EC" id="2.1.1.182"/>
    </reaction>
</comment>
<dbReference type="Proteomes" id="UP000673975">
    <property type="component" value="Unassembled WGS sequence"/>
</dbReference>
<sequence length="267" mass="29723">MTHKSFKPKKSLGQHFLADRNISGAIVNGLEALPEDRVIEIGPGTGALTQFLSEKFPDLHVFEVDSRAADIVRENYPGVTVHQRSFLESDLAGLAAETGGRLFVIGNLPYYLTSPILFHVMDCGSLVTQSVFMIQKEVADRIIARPRTRDYGILSVQAQVFGRTDRLMAVSRRAFRPPPKVESTVISYRPGNEDYPGSVADLPVSAAMFKRVVRTAFQQRRKKLSNALKELTGGMFPEGFDAGRRAEELEPREFVALAAWLEEKGER</sequence>
<dbReference type="InterPro" id="IPR020598">
    <property type="entry name" value="rRNA_Ade_methylase_Trfase_N"/>
</dbReference>
<keyword evidence="2 7" id="KW-0698">rRNA processing</keyword>
<comment type="caution">
    <text evidence="7 8">Lacks conserved residue(s) required for the propagation of feature annotation.</text>
</comment>
<dbReference type="EC" id="2.1.1.182" evidence="7"/>
<dbReference type="PROSITE" id="PS01131">
    <property type="entry name" value="RRNA_A_DIMETH"/>
    <property type="match status" value="1"/>
</dbReference>
<organism evidence="10 11">
    <name type="scientific">Natronogracilivirga saccharolytica</name>
    <dbReference type="NCBI Taxonomy" id="2812953"/>
    <lineage>
        <taxon>Bacteria</taxon>
        <taxon>Pseudomonadati</taxon>
        <taxon>Balneolota</taxon>
        <taxon>Balneolia</taxon>
        <taxon>Balneolales</taxon>
        <taxon>Cyclonatronaceae</taxon>
        <taxon>Natronogracilivirga</taxon>
    </lineage>
</organism>
<keyword evidence="1 7" id="KW-0963">Cytoplasm</keyword>
<evidence type="ECO:0000313" key="10">
    <source>
        <dbReference type="EMBL" id="MBP3192593.1"/>
    </source>
</evidence>
<feature type="binding site" evidence="7 8">
    <location>
        <position position="17"/>
    </location>
    <ligand>
        <name>S-adenosyl-L-methionine</name>
        <dbReference type="ChEBI" id="CHEBI:59789"/>
    </ligand>
</feature>
<dbReference type="SMART" id="SM00650">
    <property type="entry name" value="rADc"/>
    <property type="match status" value="1"/>
</dbReference>
<comment type="similarity">
    <text evidence="7">Belongs to the class I-like SAM-binding methyltransferase superfamily. rRNA adenine N(6)-methyltransferase family. RsmA subfamily.</text>
</comment>
<evidence type="ECO:0000259" key="9">
    <source>
        <dbReference type="SMART" id="SM00650"/>
    </source>
</evidence>
<evidence type="ECO:0000256" key="2">
    <source>
        <dbReference type="ARBA" id="ARBA00022552"/>
    </source>
</evidence>
<reference evidence="10" key="1">
    <citation type="submission" date="2021-02" db="EMBL/GenBank/DDBJ databases">
        <title>Natronogracilivirga saccharolytica gen. nov. sp. nov. a new anaerobic, haloalkiliphilic carbohydrate-fermenting bacterium from soda lake and proposing of Cyclonatronumiaceae fam. nov. in the phylum Balneolaeota.</title>
        <authorList>
            <person name="Zhilina T.N."/>
            <person name="Sorokin D.Y."/>
            <person name="Zavarzina D.G."/>
            <person name="Toshchakov S.V."/>
            <person name="Kublanov I.V."/>
        </authorList>
    </citation>
    <scope>NUCLEOTIDE SEQUENCE</scope>
    <source>
        <strain evidence="10">Z-1702</strain>
    </source>
</reference>
<dbReference type="InterPro" id="IPR020596">
    <property type="entry name" value="rRNA_Ade_Mease_Trfase_CS"/>
</dbReference>
<feature type="binding site" evidence="7 8">
    <location>
        <position position="15"/>
    </location>
    <ligand>
        <name>S-adenosyl-L-methionine</name>
        <dbReference type="ChEBI" id="CHEBI:59789"/>
    </ligand>
</feature>
<dbReference type="HAMAP" id="MF_00607">
    <property type="entry name" value="16SrRNA_methyltr_A"/>
    <property type="match status" value="1"/>
</dbReference>
<dbReference type="Gene3D" id="3.40.50.150">
    <property type="entry name" value="Vaccinia Virus protein VP39"/>
    <property type="match status" value="1"/>
</dbReference>
<dbReference type="SUPFAM" id="SSF53335">
    <property type="entry name" value="S-adenosyl-L-methionine-dependent methyltransferases"/>
    <property type="match status" value="1"/>
</dbReference>
<comment type="caution">
    <text evidence="10">The sequence shown here is derived from an EMBL/GenBank/DDBJ whole genome shotgun (WGS) entry which is preliminary data.</text>
</comment>
<dbReference type="NCBIfam" id="TIGR00755">
    <property type="entry name" value="ksgA"/>
    <property type="match status" value="1"/>
</dbReference>
<dbReference type="Gene3D" id="1.10.8.100">
    <property type="entry name" value="Ribosomal RNA adenine dimethylase-like, domain 2"/>
    <property type="match status" value="1"/>
</dbReference>
<dbReference type="GO" id="GO:0052908">
    <property type="term" value="F:16S rRNA (adenine(1518)-N(6)/adenine(1519)-N(6))-dimethyltransferase activity"/>
    <property type="evidence" value="ECO:0007669"/>
    <property type="project" value="UniProtKB-EC"/>
</dbReference>
<dbReference type="PANTHER" id="PTHR11727:SF7">
    <property type="entry name" value="DIMETHYLADENOSINE TRANSFERASE-RELATED"/>
    <property type="match status" value="1"/>
</dbReference>
<name>A0A8J7S938_9BACT</name>
<evidence type="ECO:0000313" key="11">
    <source>
        <dbReference type="Proteomes" id="UP000673975"/>
    </source>
</evidence>
<feature type="binding site" evidence="7 8">
    <location>
        <position position="63"/>
    </location>
    <ligand>
        <name>S-adenosyl-L-methionine</name>
        <dbReference type="ChEBI" id="CHEBI:59789"/>
    </ligand>
</feature>
<evidence type="ECO:0000256" key="3">
    <source>
        <dbReference type="ARBA" id="ARBA00022603"/>
    </source>
</evidence>
<protein>
    <recommendedName>
        <fullName evidence="7">Ribosomal RNA small subunit methyltransferase A</fullName>
        <ecNumber evidence="7">2.1.1.182</ecNumber>
    </recommendedName>
    <alternativeName>
        <fullName evidence="7">16S rRNA (adenine(1518)-N(6)/adenine(1519)-N(6))-dimethyltransferase</fullName>
    </alternativeName>
    <alternativeName>
        <fullName evidence="7">16S rRNA dimethyladenosine transferase</fullName>
    </alternativeName>
    <alternativeName>
        <fullName evidence="7">16S rRNA dimethylase</fullName>
    </alternativeName>
    <alternativeName>
        <fullName evidence="7">S-adenosylmethionine-6-N', N'-adenosyl(rRNA) dimethyltransferase</fullName>
    </alternativeName>
</protein>
<dbReference type="AlphaFoldDB" id="A0A8J7S938"/>
<dbReference type="InterPro" id="IPR023165">
    <property type="entry name" value="rRNA_Ade_diMease-like_C"/>
</dbReference>
<dbReference type="GO" id="GO:0003723">
    <property type="term" value="F:RNA binding"/>
    <property type="evidence" value="ECO:0007669"/>
    <property type="project" value="UniProtKB-UniRule"/>
</dbReference>
<keyword evidence="5 7" id="KW-0949">S-adenosyl-L-methionine</keyword>
<keyword evidence="4 7" id="KW-0808">Transferase</keyword>
<evidence type="ECO:0000256" key="6">
    <source>
        <dbReference type="ARBA" id="ARBA00022884"/>
    </source>
</evidence>
<dbReference type="EMBL" id="JAFIDN010000005">
    <property type="protein sequence ID" value="MBP3192593.1"/>
    <property type="molecule type" value="Genomic_DNA"/>
</dbReference>
<comment type="subcellular location">
    <subcellularLocation>
        <location evidence="7">Cytoplasm</location>
    </subcellularLocation>
</comment>
<gene>
    <name evidence="7 10" type="primary">rsmA</name>
    <name evidence="7" type="synonym">ksgA</name>
    <name evidence="10" type="ORF">NATSA_07950</name>
</gene>
<evidence type="ECO:0000256" key="8">
    <source>
        <dbReference type="PROSITE-ProRule" id="PRU01026"/>
    </source>
</evidence>
<dbReference type="PROSITE" id="PS51689">
    <property type="entry name" value="SAM_RNA_A_N6_MT"/>
    <property type="match status" value="1"/>
</dbReference>
<accession>A0A8J7S938</accession>
<evidence type="ECO:0000256" key="7">
    <source>
        <dbReference type="HAMAP-Rule" id="MF_00607"/>
    </source>
</evidence>
<evidence type="ECO:0000256" key="5">
    <source>
        <dbReference type="ARBA" id="ARBA00022691"/>
    </source>
</evidence>
<feature type="domain" description="Ribosomal RNA adenine methylase transferase N-terminal" evidence="9">
    <location>
        <begin position="22"/>
        <end position="192"/>
    </location>
</feature>
<dbReference type="InterPro" id="IPR001737">
    <property type="entry name" value="KsgA/Erm"/>
</dbReference>
<proteinExistence type="inferred from homology"/>
<keyword evidence="6 7" id="KW-0694">RNA-binding</keyword>
<dbReference type="InterPro" id="IPR011530">
    <property type="entry name" value="rRNA_adenine_dimethylase"/>
</dbReference>
<dbReference type="Pfam" id="PF00398">
    <property type="entry name" value="RrnaAD"/>
    <property type="match status" value="1"/>
</dbReference>
<evidence type="ECO:0000256" key="1">
    <source>
        <dbReference type="ARBA" id="ARBA00022490"/>
    </source>
</evidence>
<keyword evidence="3 7" id="KW-0489">Methyltransferase</keyword>
<feature type="binding site" evidence="7 8">
    <location>
        <position position="42"/>
    </location>
    <ligand>
        <name>S-adenosyl-L-methionine</name>
        <dbReference type="ChEBI" id="CHEBI:59789"/>
    </ligand>
</feature>
<comment type="function">
    <text evidence="7">Specifically dimethylates two adjacent adenosines (A1518 and A1519) in the loop of a conserved hairpin near the 3'-end of 16S rRNA in the 30S particle. May play a critical role in biogenesis of 30S subunits.</text>
</comment>
<dbReference type="InterPro" id="IPR029063">
    <property type="entry name" value="SAM-dependent_MTases_sf"/>
</dbReference>